<accession>A0A832I8G1</accession>
<protein>
    <submittedName>
        <fullName evidence="1">Uncharacterized protein</fullName>
    </submittedName>
</protein>
<dbReference type="EMBL" id="DTKQ01000032">
    <property type="protein sequence ID" value="HGZ79139.1"/>
    <property type="molecule type" value="Genomic_DNA"/>
</dbReference>
<name>A0A832I8G1_9THEM</name>
<dbReference type="AlphaFoldDB" id="A0A832I8G1"/>
<sequence>MGAREVERGARGQKQIARSSYRTCTWLVLLLCGVLTAFEVEKIDLFNTEVYIVQDRGILYYVGETEPATEDLLLIEEWMRIPVVSLLYDGPGEMKTAVENCLFEAGTLVGVGDLFYVKVRKQSGLCYIRLIYRDWQWDNSDQLWKEEEFESKLRERLKEMFSSQLDRPKVGYRVLVTDRIVVEKRENQPVPVKIEVPERIVTLTVGNEQKLVPEGFYNFYGRIFYIDEDTNLSTTAFFENAQMVYKTSKGYVVHKDGALFFPDGRKVISAEPFDVVDDHIIPWRVNVRSEGSNFATTVVGRFGDVLVLSCGMIAPVDLSWFMRVSGPITEWARADQRLYVLDIASYVRAIDLKNRRTLWERFVPNGWGIGVYGNEIYVGSGERLLRFNEKGELVEELPCQDFGVSSKGIITLAKAEGRFVRGQSGSVLLEGSKATVYTDQTFEFENIRKVRFFDWGIVLVEESGCWVVEKR</sequence>
<organism evidence="1">
    <name type="scientific">Pseudothermotoga hypogea</name>
    <dbReference type="NCBI Taxonomy" id="57487"/>
    <lineage>
        <taxon>Bacteria</taxon>
        <taxon>Thermotogati</taxon>
        <taxon>Thermotogota</taxon>
        <taxon>Thermotogae</taxon>
        <taxon>Thermotogales</taxon>
        <taxon>Thermotogaceae</taxon>
        <taxon>Pseudothermotoga</taxon>
    </lineage>
</organism>
<reference evidence="1" key="1">
    <citation type="journal article" date="2020" name="mSystems">
        <title>Genome- and Community-Level Interaction Insights into Carbon Utilization and Element Cycling Functions of Hydrothermarchaeota in Hydrothermal Sediment.</title>
        <authorList>
            <person name="Zhou Z."/>
            <person name="Liu Y."/>
            <person name="Xu W."/>
            <person name="Pan J."/>
            <person name="Luo Z.H."/>
            <person name="Li M."/>
        </authorList>
    </citation>
    <scope>NUCLEOTIDE SEQUENCE [LARGE SCALE GENOMIC DNA]</scope>
    <source>
        <strain evidence="1">SpSt-86</strain>
    </source>
</reference>
<comment type="caution">
    <text evidence="1">The sequence shown here is derived from an EMBL/GenBank/DDBJ whole genome shotgun (WGS) entry which is preliminary data.</text>
</comment>
<dbReference type="InterPro" id="IPR011047">
    <property type="entry name" value="Quinoprotein_ADH-like_sf"/>
</dbReference>
<dbReference type="SUPFAM" id="SSF50998">
    <property type="entry name" value="Quinoprotein alcohol dehydrogenase-like"/>
    <property type="match status" value="1"/>
</dbReference>
<gene>
    <name evidence="1" type="ORF">ENW55_04055</name>
</gene>
<proteinExistence type="predicted"/>
<evidence type="ECO:0000313" key="1">
    <source>
        <dbReference type="EMBL" id="HGZ79139.1"/>
    </source>
</evidence>